<feature type="chain" id="PRO_5021246540" evidence="1">
    <location>
        <begin position="23"/>
        <end position="236"/>
    </location>
</feature>
<sequence>MQRNLFLAFFSAFFLLNLSAQAQNKKEILREFNQVFGVRNLKINNGPLHTNTFRTINDKIRYYSKDYLSSSLYYDGSIYYNVPLKFDEFEQQLVLKLQNSTTDFGVNLANTKIDSFAFGTSKFINIKKTEPEFAKSKNIVFAEKIALNNNLTLYVHHAKGKRDRIKGSSVYYEFTKQKSYFVEKGQAFYTINSRSDFYPIFPSKKKTIKEYYRIYKSLRKSNEYRFISNLLQYLSE</sequence>
<dbReference type="Proteomes" id="UP000317169">
    <property type="component" value="Unassembled WGS sequence"/>
</dbReference>
<gene>
    <name evidence="2" type="ORF">FKR84_09390</name>
</gene>
<dbReference type="EMBL" id="VIAR01000009">
    <property type="protein sequence ID" value="TQD37676.1"/>
    <property type="molecule type" value="Genomic_DNA"/>
</dbReference>
<protein>
    <submittedName>
        <fullName evidence="2">Uncharacterized protein</fullName>
    </submittedName>
</protein>
<evidence type="ECO:0000313" key="2">
    <source>
        <dbReference type="EMBL" id="TQD37676.1"/>
    </source>
</evidence>
<dbReference type="OrthoDB" id="1187639at2"/>
<accession>A0A507ZIY7</accession>
<organism evidence="2 3">
    <name type="scientific">Haloflavibacter putidus</name>
    <dbReference type="NCBI Taxonomy" id="2576776"/>
    <lineage>
        <taxon>Bacteria</taxon>
        <taxon>Pseudomonadati</taxon>
        <taxon>Bacteroidota</taxon>
        <taxon>Flavobacteriia</taxon>
        <taxon>Flavobacteriales</taxon>
        <taxon>Flavobacteriaceae</taxon>
        <taxon>Haloflavibacter</taxon>
    </lineage>
</organism>
<reference evidence="2 3" key="1">
    <citation type="submission" date="2019-06" db="EMBL/GenBank/DDBJ databases">
        <title>Flavibacter putida gen. nov., sp. nov., a novel marine bacterium of the family Flavobacteriaceae isolated from coastal seawater.</title>
        <authorList>
            <person name="Feng X."/>
        </authorList>
    </citation>
    <scope>NUCLEOTIDE SEQUENCE [LARGE SCALE GENOMIC DNA]</scope>
    <source>
        <strain evidence="2 3">PLHSN227</strain>
    </source>
</reference>
<dbReference type="AlphaFoldDB" id="A0A507ZIY7"/>
<dbReference type="RefSeq" id="WP_141422051.1">
    <property type="nucleotide sequence ID" value="NZ_VIAR01000009.1"/>
</dbReference>
<comment type="caution">
    <text evidence="2">The sequence shown here is derived from an EMBL/GenBank/DDBJ whole genome shotgun (WGS) entry which is preliminary data.</text>
</comment>
<keyword evidence="3" id="KW-1185">Reference proteome</keyword>
<evidence type="ECO:0000313" key="3">
    <source>
        <dbReference type="Proteomes" id="UP000317169"/>
    </source>
</evidence>
<evidence type="ECO:0000256" key="1">
    <source>
        <dbReference type="SAM" id="SignalP"/>
    </source>
</evidence>
<feature type="signal peptide" evidence="1">
    <location>
        <begin position="1"/>
        <end position="22"/>
    </location>
</feature>
<keyword evidence="1" id="KW-0732">Signal</keyword>
<proteinExistence type="predicted"/>
<name>A0A507ZIY7_9FLAO</name>